<gene>
    <name evidence="6" type="ORF">VNE69_01359</name>
</gene>
<dbReference type="InterPro" id="IPR029149">
    <property type="entry name" value="Creatin/AminoP/Spt16_N"/>
</dbReference>
<dbReference type="Gene3D" id="3.40.350.10">
    <property type="entry name" value="Creatinase/prolidase N-terminal domain"/>
    <property type="match status" value="2"/>
</dbReference>
<dbReference type="GO" id="GO:0046872">
    <property type="term" value="F:metal ion binding"/>
    <property type="evidence" value="ECO:0007669"/>
    <property type="project" value="UniProtKB-KW"/>
</dbReference>
<keyword evidence="2" id="KW-0378">Hydrolase</keyword>
<dbReference type="Gene3D" id="3.90.230.10">
    <property type="entry name" value="Creatinase/methionine aminopeptidase superfamily"/>
    <property type="match status" value="1"/>
</dbReference>
<dbReference type="Pfam" id="PF16189">
    <property type="entry name" value="Creatinase_N_2"/>
    <property type="match status" value="1"/>
</dbReference>
<evidence type="ECO:0000313" key="7">
    <source>
        <dbReference type="Proteomes" id="UP001334084"/>
    </source>
</evidence>
<dbReference type="InterPro" id="IPR000587">
    <property type="entry name" value="Creatinase_N"/>
</dbReference>
<dbReference type="PANTHER" id="PTHR43763:SF6">
    <property type="entry name" value="XAA-PRO AMINOPEPTIDASE 1"/>
    <property type="match status" value="1"/>
</dbReference>
<dbReference type="AlphaFoldDB" id="A0AAX4J959"/>
<keyword evidence="6" id="KW-0031">Aminopeptidase</keyword>
<reference evidence="6" key="1">
    <citation type="journal article" date="2024" name="BMC Genomics">
        <title>Functional annotation of a divergent genome using sequence and structure-based similarity.</title>
        <authorList>
            <person name="Svedberg D."/>
            <person name="Winiger R.R."/>
            <person name="Berg A."/>
            <person name="Sharma H."/>
            <person name="Tellgren-Roth C."/>
            <person name="Debrunner-Vossbrinck B.A."/>
            <person name="Vossbrinck C.R."/>
            <person name="Barandun J."/>
        </authorList>
    </citation>
    <scope>NUCLEOTIDE SEQUENCE</scope>
    <source>
        <strain evidence="6">Illinois isolate</strain>
    </source>
</reference>
<sequence length="587" mass="68443">MINSLLNKYNLGGYINITADEHLNEYIGPSDKRVEFLTGFTGSNGLAVTCKNNALFTDSRYYLQAEKELTNYKMKKMGIDSLEEYLRDNIEIKRVGLNPRHYTTEYIKTLTENLSKHAIELVQITEDFVDEIYAHKPVRIFNKVYSIENYKICDFYKENFKRLGINENYRNFMIYKDLEENAIICGKTYQEKIKEIREEINEDEELIITEMDTICWVFNLRGSDIKYNPLFYAYASLNKKEVRLFCNAEIKLENVEICKYEDFENFLFKNTNKFVVSNTCNGYLNSLLKSPKYTDKIRLCQSQKTREELEGFNLAYILDGVALNKLFVWINKNENVTEKQVSEKLDEIKSEFYGYKFPSFESIVGAGSNSAIIHYSAGEEQIKNDQICLLDVGSNYIFGTTDTSRTLFLGKVNEKIKTMYTKILKGQIRAMSQIYPKNINGCIIDSLTRLDLWNKFENYGHASGHGVGHFLCVHEGPPTLSYNFNSKILLNQVFSIEPGIYYDGEFGIRLENLVFSQEVDDKFMRLVNLTYVPYQWNMIDSSLLEEEEINNINSVFEKIREKILPLISTEEEREYLLKNTSKIIKKN</sequence>
<dbReference type="SUPFAM" id="SSF55920">
    <property type="entry name" value="Creatinase/aminopeptidase"/>
    <property type="match status" value="1"/>
</dbReference>
<dbReference type="InterPro" id="IPR000994">
    <property type="entry name" value="Pept_M24"/>
</dbReference>
<accession>A0AAX4J959</accession>
<feature type="domain" description="Peptidase M24" evidence="3">
    <location>
        <begin position="315"/>
        <end position="515"/>
    </location>
</feature>
<dbReference type="GeneID" id="90540223"/>
<feature type="domain" description="Creatinase N-terminal" evidence="4">
    <location>
        <begin position="19"/>
        <end position="126"/>
    </location>
</feature>
<dbReference type="Proteomes" id="UP001334084">
    <property type="component" value="Chromosome 1"/>
</dbReference>
<dbReference type="Pfam" id="PF01321">
    <property type="entry name" value="Creatinase_N"/>
    <property type="match status" value="1"/>
</dbReference>
<evidence type="ECO:0000313" key="6">
    <source>
        <dbReference type="EMBL" id="WUR02422.1"/>
    </source>
</evidence>
<dbReference type="RefSeq" id="XP_065328567.1">
    <property type="nucleotide sequence ID" value="XM_065472495.1"/>
</dbReference>
<dbReference type="PANTHER" id="PTHR43763">
    <property type="entry name" value="XAA-PRO AMINOPEPTIDASE 1"/>
    <property type="match status" value="1"/>
</dbReference>
<dbReference type="InterPro" id="IPR050422">
    <property type="entry name" value="X-Pro_aminopeptidase_P"/>
</dbReference>
<feature type="domain" description="Peptidase M24 C-terminal" evidence="5">
    <location>
        <begin position="522"/>
        <end position="583"/>
    </location>
</feature>
<dbReference type="InterPro" id="IPR036005">
    <property type="entry name" value="Creatinase/aminopeptidase-like"/>
</dbReference>
<keyword evidence="7" id="KW-1185">Reference proteome</keyword>
<dbReference type="InterPro" id="IPR032416">
    <property type="entry name" value="Peptidase_M24_C"/>
</dbReference>
<dbReference type="Pfam" id="PF00557">
    <property type="entry name" value="Peptidase_M24"/>
    <property type="match status" value="1"/>
</dbReference>
<evidence type="ECO:0000259" key="3">
    <source>
        <dbReference type="Pfam" id="PF00557"/>
    </source>
</evidence>
<proteinExistence type="predicted"/>
<dbReference type="EMBL" id="CP142726">
    <property type="protein sequence ID" value="WUR02422.1"/>
    <property type="molecule type" value="Genomic_DNA"/>
</dbReference>
<dbReference type="GO" id="GO:0004177">
    <property type="term" value="F:aminopeptidase activity"/>
    <property type="evidence" value="ECO:0007669"/>
    <property type="project" value="UniProtKB-KW"/>
</dbReference>
<dbReference type="SUPFAM" id="SSF53092">
    <property type="entry name" value="Creatinase/prolidase N-terminal domain"/>
    <property type="match status" value="1"/>
</dbReference>
<keyword evidence="1" id="KW-0479">Metal-binding</keyword>
<keyword evidence="6" id="KW-0645">Protease</keyword>
<evidence type="ECO:0000259" key="4">
    <source>
        <dbReference type="Pfam" id="PF01321"/>
    </source>
</evidence>
<dbReference type="GO" id="GO:0005737">
    <property type="term" value="C:cytoplasm"/>
    <property type="evidence" value="ECO:0007669"/>
    <property type="project" value="UniProtKB-ARBA"/>
</dbReference>
<evidence type="ECO:0000256" key="2">
    <source>
        <dbReference type="ARBA" id="ARBA00022801"/>
    </source>
</evidence>
<protein>
    <submittedName>
        <fullName evidence="6">Xaa-Pro aminopeptidase 1 (AMPP)</fullName>
    </submittedName>
</protein>
<evidence type="ECO:0000259" key="5">
    <source>
        <dbReference type="Pfam" id="PF16188"/>
    </source>
</evidence>
<evidence type="ECO:0000256" key="1">
    <source>
        <dbReference type="ARBA" id="ARBA00022723"/>
    </source>
</evidence>
<organism evidence="6 7">
    <name type="scientific">Vairimorpha necatrix</name>
    <dbReference type="NCBI Taxonomy" id="6039"/>
    <lineage>
        <taxon>Eukaryota</taxon>
        <taxon>Fungi</taxon>
        <taxon>Fungi incertae sedis</taxon>
        <taxon>Microsporidia</taxon>
        <taxon>Nosematidae</taxon>
        <taxon>Vairimorpha</taxon>
    </lineage>
</organism>
<dbReference type="KEGG" id="vnx:VNE69_01359"/>
<name>A0AAX4J959_9MICR</name>
<dbReference type="Pfam" id="PF16188">
    <property type="entry name" value="Peptidase_M24_C"/>
    <property type="match status" value="1"/>
</dbReference>